<evidence type="ECO:0000256" key="1">
    <source>
        <dbReference type="SAM" id="MobiDB-lite"/>
    </source>
</evidence>
<evidence type="ECO:0000313" key="3">
    <source>
        <dbReference type="Proteomes" id="UP000198873"/>
    </source>
</evidence>
<dbReference type="AlphaFoldDB" id="A0A1I6W2T5"/>
<sequence length="69" mass="8371">MYTNIDLVRERMDTLRREAHRERLIRAARQGTRARAAARRAAETEEEEQRPERNVRAPSRPRRWFRARA</sequence>
<dbReference type="Proteomes" id="UP000198873">
    <property type="component" value="Unassembled WGS sequence"/>
</dbReference>
<gene>
    <name evidence="2" type="ORF">SAMN05444716_11225</name>
</gene>
<keyword evidence="3" id="KW-1185">Reference proteome</keyword>
<evidence type="ECO:0000313" key="2">
    <source>
        <dbReference type="EMBL" id="SFT20292.1"/>
    </source>
</evidence>
<proteinExistence type="predicted"/>
<dbReference type="RefSeq" id="WP_093844364.1">
    <property type="nucleotide sequence ID" value="NZ_FPAB01000012.1"/>
</dbReference>
<organism evidence="2 3">
    <name type="scientific">Streptomyces harbinensis</name>
    <dbReference type="NCBI Taxonomy" id="1176198"/>
    <lineage>
        <taxon>Bacteria</taxon>
        <taxon>Bacillati</taxon>
        <taxon>Actinomycetota</taxon>
        <taxon>Actinomycetes</taxon>
        <taxon>Kitasatosporales</taxon>
        <taxon>Streptomycetaceae</taxon>
        <taxon>Streptomyces</taxon>
    </lineage>
</organism>
<dbReference type="EMBL" id="FPAB01000012">
    <property type="protein sequence ID" value="SFT20292.1"/>
    <property type="molecule type" value="Genomic_DNA"/>
</dbReference>
<feature type="region of interest" description="Disordered" evidence="1">
    <location>
        <begin position="29"/>
        <end position="69"/>
    </location>
</feature>
<reference evidence="3" key="1">
    <citation type="submission" date="2016-10" db="EMBL/GenBank/DDBJ databases">
        <authorList>
            <person name="Varghese N."/>
            <person name="Submissions S."/>
        </authorList>
    </citation>
    <scope>NUCLEOTIDE SEQUENCE [LARGE SCALE GENOMIC DNA]</scope>
    <source>
        <strain evidence="3">CGMCC 4.7047</strain>
    </source>
</reference>
<feature type="compositionally biased region" description="Basic residues" evidence="1">
    <location>
        <begin position="59"/>
        <end position="69"/>
    </location>
</feature>
<protein>
    <submittedName>
        <fullName evidence="2">Uncharacterized protein</fullName>
    </submittedName>
</protein>
<dbReference type="STRING" id="1176198.SAMN05444716_11225"/>
<accession>A0A1I6W2T5</accession>
<name>A0A1I6W2T5_9ACTN</name>